<comment type="subcellular location">
    <subcellularLocation>
        <location evidence="1">Cell membrane</location>
        <topology evidence="1">Multi-pass membrane protein</topology>
    </subcellularLocation>
</comment>
<dbReference type="GO" id="GO:0005886">
    <property type="term" value="C:plasma membrane"/>
    <property type="evidence" value="ECO:0007669"/>
    <property type="project" value="UniProtKB-SubCell"/>
</dbReference>
<evidence type="ECO:0000256" key="2">
    <source>
        <dbReference type="ARBA" id="ARBA00022475"/>
    </source>
</evidence>
<evidence type="ECO:0000256" key="4">
    <source>
        <dbReference type="ARBA" id="ARBA00022989"/>
    </source>
</evidence>
<dbReference type="Proteomes" id="UP000653797">
    <property type="component" value="Unassembled WGS sequence"/>
</dbReference>
<reference evidence="9" key="1">
    <citation type="submission" date="2020-09" db="EMBL/GenBank/DDBJ databases">
        <authorList>
            <person name="Kim M.K."/>
        </authorList>
    </citation>
    <scope>NUCLEOTIDE SEQUENCE</scope>
    <source>
        <strain evidence="9">BT704</strain>
    </source>
</reference>
<evidence type="ECO:0000256" key="5">
    <source>
        <dbReference type="ARBA" id="ARBA00023136"/>
    </source>
</evidence>
<keyword evidence="5 6" id="KW-0472">Membrane</keyword>
<feature type="domain" description="MacB-like periplasmic core" evidence="8">
    <location>
        <begin position="435"/>
        <end position="640"/>
    </location>
</feature>
<dbReference type="PANTHER" id="PTHR30572">
    <property type="entry name" value="MEMBRANE COMPONENT OF TRANSPORTER-RELATED"/>
    <property type="match status" value="1"/>
</dbReference>
<dbReference type="Pfam" id="PF02687">
    <property type="entry name" value="FtsX"/>
    <property type="match status" value="2"/>
</dbReference>
<evidence type="ECO:0000256" key="6">
    <source>
        <dbReference type="SAM" id="Phobius"/>
    </source>
</evidence>
<dbReference type="PANTHER" id="PTHR30572:SF18">
    <property type="entry name" value="ABC-TYPE MACROLIDE FAMILY EXPORT SYSTEM PERMEASE COMPONENT 2"/>
    <property type="match status" value="1"/>
</dbReference>
<feature type="domain" description="MacB-like periplasmic core" evidence="8">
    <location>
        <begin position="21"/>
        <end position="245"/>
    </location>
</feature>
<feature type="transmembrane region" description="Helical" evidence="6">
    <location>
        <begin position="690"/>
        <end position="712"/>
    </location>
</feature>
<accession>A0A927GBD5</accession>
<evidence type="ECO:0000313" key="9">
    <source>
        <dbReference type="EMBL" id="MBD2751568.1"/>
    </source>
</evidence>
<feature type="transmembrane region" description="Helical" evidence="6">
    <location>
        <begin position="283"/>
        <end position="309"/>
    </location>
</feature>
<dbReference type="AlphaFoldDB" id="A0A927GBD5"/>
<keyword evidence="10" id="KW-1185">Reference proteome</keyword>
<feature type="domain" description="ABC3 transporter permease C-terminal" evidence="7">
    <location>
        <begin position="289"/>
        <end position="404"/>
    </location>
</feature>
<feature type="domain" description="ABC3 transporter permease C-terminal" evidence="7">
    <location>
        <begin position="691"/>
        <end position="793"/>
    </location>
</feature>
<feature type="transmembrane region" description="Helical" evidence="6">
    <location>
        <begin position="423"/>
        <end position="446"/>
    </location>
</feature>
<evidence type="ECO:0000259" key="7">
    <source>
        <dbReference type="Pfam" id="PF02687"/>
    </source>
</evidence>
<keyword evidence="2" id="KW-1003">Cell membrane</keyword>
<comment type="caution">
    <text evidence="9">The sequence shown here is derived from an EMBL/GenBank/DDBJ whole genome shotgun (WGS) entry which is preliminary data.</text>
</comment>
<feature type="transmembrane region" description="Helical" evidence="6">
    <location>
        <begin position="21"/>
        <end position="41"/>
    </location>
</feature>
<evidence type="ECO:0000313" key="10">
    <source>
        <dbReference type="Proteomes" id="UP000653797"/>
    </source>
</evidence>
<dbReference type="GO" id="GO:0022857">
    <property type="term" value="F:transmembrane transporter activity"/>
    <property type="evidence" value="ECO:0007669"/>
    <property type="project" value="TreeGrafter"/>
</dbReference>
<feature type="transmembrane region" description="Helical" evidence="6">
    <location>
        <begin position="739"/>
        <end position="758"/>
    </location>
</feature>
<feature type="transmembrane region" description="Helical" evidence="6">
    <location>
        <begin position="372"/>
        <end position="402"/>
    </location>
</feature>
<name>A0A927GBD5_9BACT</name>
<keyword evidence="4 6" id="KW-1133">Transmembrane helix</keyword>
<organism evidence="9 10">
    <name type="scientific">Spirosoma validum</name>
    <dbReference type="NCBI Taxonomy" id="2771355"/>
    <lineage>
        <taxon>Bacteria</taxon>
        <taxon>Pseudomonadati</taxon>
        <taxon>Bacteroidota</taxon>
        <taxon>Cytophagia</taxon>
        <taxon>Cytophagales</taxon>
        <taxon>Cytophagaceae</taxon>
        <taxon>Spirosoma</taxon>
    </lineage>
</organism>
<evidence type="ECO:0000259" key="8">
    <source>
        <dbReference type="Pfam" id="PF12704"/>
    </source>
</evidence>
<dbReference type="Pfam" id="PF12704">
    <property type="entry name" value="MacB_PCD"/>
    <property type="match status" value="2"/>
</dbReference>
<dbReference type="RefSeq" id="WP_191037209.1">
    <property type="nucleotide sequence ID" value="NZ_JACXAA010000001.1"/>
</dbReference>
<evidence type="ECO:0000256" key="3">
    <source>
        <dbReference type="ARBA" id="ARBA00022692"/>
    </source>
</evidence>
<protein>
    <submittedName>
        <fullName evidence="9">ABC transporter permease</fullName>
    </submittedName>
</protein>
<proteinExistence type="predicted"/>
<feature type="transmembrane region" description="Helical" evidence="6">
    <location>
        <begin position="330"/>
        <end position="352"/>
    </location>
</feature>
<dbReference type="InterPro" id="IPR003838">
    <property type="entry name" value="ABC3_permease_C"/>
</dbReference>
<keyword evidence="3 6" id="KW-0812">Transmembrane</keyword>
<dbReference type="InterPro" id="IPR025857">
    <property type="entry name" value="MacB_PCD"/>
</dbReference>
<evidence type="ECO:0000256" key="1">
    <source>
        <dbReference type="ARBA" id="ARBA00004651"/>
    </source>
</evidence>
<feature type="transmembrane region" description="Helical" evidence="6">
    <location>
        <begin position="778"/>
        <end position="800"/>
    </location>
</feature>
<gene>
    <name evidence="9" type="ORF">IC230_01595</name>
</gene>
<dbReference type="InterPro" id="IPR050250">
    <property type="entry name" value="Macrolide_Exporter_MacB"/>
</dbReference>
<dbReference type="EMBL" id="JACXAA010000001">
    <property type="protein sequence ID" value="MBD2751568.1"/>
    <property type="molecule type" value="Genomic_DNA"/>
</dbReference>
<sequence length="810" mass="89384">MLQNYLKIAIRNLLRRRFYALVTLLGLTVGMTFLLLISNYIQGELAVNKTIRNADQQYLVHSHWKEATMGMDITTLAPLGPTLKQLYPNLVANYYRFYGVTAIISKDQKHFRQSIEVGDSTLLPMFGFAMAYGDPKTALREPNSIVITEGVAQKFFGKTDVLRQQLAVQTPAGGKQLFTVTGVLQDLAKNSVTDLVGVKDEVFIPMRNVSYFAPEAGINSWQNQYIPNFLELQPGVTADQLTQPIAKVLATYAPPGFKENLDVSLSPLKTQYLKGNNGLVEKMVLTLTIIAVFILLMAVVNFVNITIGISATRLREIGVRKALGGLKRQLIGQFLAEALLLTIGATLLALGFHEIFRSMFADLLERPIPSLITWSPVAFAGLVGGVLLVALLAGGYPAFVLSSMPSIESLKGRFGASVQKGIGLRRALIVFQFTVAILVFVGAMVISRQVAYFFSKDLGYQKDQIMTVASVPRDWSKDGVQRMEGIRNQLARIPGVSDVSLSFVVPDGRSSGSSRLFRQGRDSTAATTVDVLITDEHFAQTYGLHLQEGQFFHANGGGYDSTRVVLNESAAKALGWRDPAKAMGQLVRLQGGSVTYRVDGIVNDFHFGPLHQPINPLIFFHVRANPIYRYFTLKLAPGSSSAGHLPETVEAIRREWARLFPDAPFEYSFINDTLQKLYKTEKQLQKASRLATTLALIIVLLGVLGLVSLNVTRRTKEIGIRKVLGSSTISIVNLFMKEFVLILLIANAIAWPLAYYLLSDWLTHFAYRTDLSWSPFVLVAFILALLTGLVVSTQAIRAALVNPVKSLRSE</sequence>